<dbReference type="OrthoDB" id="8906012at2759"/>
<reference evidence="4" key="2">
    <citation type="submission" date="2025-09" db="UniProtKB">
        <authorList>
            <consortium name="Ensembl"/>
        </authorList>
    </citation>
    <scope>IDENTIFICATION</scope>
</reference>
<evidence type="ECO:0000256" key="3">
    <source>
        <dbReference type="SAM" id="Phobius"/>
    </source>
</evidence>
<accession>A0A8P4G6W3</accession>
<keyword evidence="5" id="KW-1185">Reference proteome</keyword>
<feature type="region of interest" description="Disordered" evidence="2">
    <location>
        <begin position="157"/>
        <end position="266"/>
    </location>
</feature>
<dbReference type="RefSeq" id="XP_051262364.1">
    <property type="nucleotide sequence ID" value="XM_051406404.1"/>
</dbReference>
<keyword evidence="3" id="KW-0812">Transmembrane</keyword>
<dbReference type="GeneTree" id="ENSGT00620000088774"/>
<dbReference type="OMA" id="KGSANEC"/>
<keyword evidence="1" id="KW-0175">Coiled coil</keyword>
<dbReference type="Proteomes" id="UP000694389">
    <property type="component" value="Unassembled WGS sequence"/>
</dbReference>
<proteinExistence type="predicted"/>
<evidence type="ECO:0000313" key="4">
    <source>
        <dbReference type="Ensembl" id="ENSDLAP00005069716.1"/>
    </source>
</evidence>
<dbReference type="Ensembl" id="ENSDLAT00005079116.1">
    <property type="protein sequence ID" value="ENSDLAP00005069716.1"/>
    <property type="gene ID" value="ENSDLAG00005027220.1"/>
</dbReference>
<protein>
    <submittedName>
        <fullName evidence="4">Zgc:174935</fullName>
    </submittedName>
</protein>
<dbReference type="GeneID" id="127366940"/>
<gene>
    <name evidence="4" type="primary">zgc:174935</name>
</gene>
<keyword evidence="3" id="KW-1133">Transmembrane helix</keyword>
<keyword evidence="3" id="KW-0472">Membrane</keyword>
<feature type="transmembrane region" description="Helical" evidence="3">
    <location>
        <begin position="6"/>
        <end position="23"/>
    </location>
</feature>
<evidence type="ECO:0000313" key="5">
    <source>
        <dbReference type="Proteomes" id="UP000694389"/>
    </source>
</evidence>
<organism evidence="4 5">
    <name type="scientific">Dicentrarchus labrax</name>
    <name type="common">European seabass</name>
    <name type="synonym">Morone labrax</name>
    <dbReference type="NCBI Taxonomy" id="13489"/>
    <lineage>
        <taxon>Eukaryota</taxon>
        <taxon>Metazoa</taxon>
        <taxon>Chordata</taxon>
        <taxon>Craniata</taxon>
        <taxon>Vertebrata</taxon>
        <taxon>Euteleostomi</taxon>
        <taxon>Actinopterygii</taxon>
        <taxon>Neopterygii</taxon>
        <taxon>Teleostei</taxon>
        <taxon>Neoteleostei</taxon>
        <taxon>Acanthomorphata</taxon>
        <taxon>Eupercaria</taxon>
        <taxon>Moronidae</taxon>
        <taxon>Dicentrarchus</taxon>
    </lineage>
</organism>
<reference evidence="4" key="1">
    <citation type="submission" date="2025-08" db="UniProtKB">
        <authorList>
            <consortium name="Ensembl"/>
        </authorList>
    </citation>
    <scope>IDENTIFICATION</scope>
</reference>
<sequence length="266" mass="29993">MKVQVILPLTLVVSVALVGLMKLRKKEYDKENRLNKFEDIKLRVTYDVLREYESEKARMQNLLEKTKSEHNAMEEEVNKVGMNEEKAKGEVDICQGEQKSARDQLATVETEFNSQQAANDKEKASWKAEEESLKVQLAARSSVCDFVKTQSLQAASQLCGNEVKVEEPKAEAPKQEEPKAEAPKQEEPKAEAPKQEEPKAEAPKQEEPKAEAPKQEEPKAEAPKQEEPKAEAPKQEEPKAEAPKQEEPKAEAPKQEEPKAEAPKKR</sequence>
<feature type="compositionally biased region" description="Basic and acidic residues" evidence="2">
    <location>
        <begin position="163"/>
        <end position="266"/>
    </location>
</feature>
<dbReference type="AlphaFoldDB" id="A0A8P4G6W3"/>
<name>A0A8P4G6W3_DICLA</name>
<evidence type="ECO:0000256" key="1">
    <source>
        <dbReference type="SAM" id="Coils"/>
    </source>
</evidence>
<feature type="coiled-coil region" evidence="1">
    <location>
        <begin position="49"/>
        <end position="83"/>
    </location>
</feature>
<evidence type="ECO:0000256" key="2">
    <source>
        <dbReference type="SAM" id="MobiDB-lite"/>
    </source>
</evidence>